<name>A0AAD7A0C5_9AGAR</name>
<accession>A0AAD7A0C5</accession>
<gene>
    <name evidence="2" type="ORF">DFH08DRAFT_206535</name>
</gene>
<dbReference type="InterPro" id="IPR000073">
    <property type="entry name" value="AB_hydrolase_1"/>
</dbReference>
<feature type="domain" description="AB hydrolase-1" evidence="1">
    <location>
        <begin position="9"/>
        <end position="249"/>
    </location>
</feature>
<dbReference type="AlphaFoldDB" id="A0AAD7A0C5"/>
<dbReference type="PANTHER" id="PTHR37017:SF11">
    <property type="entry name" value="ESTERASE_LIPASE_THIOESTERASE DOMAIN-CONTAINING PROTEIN"/>
    <property type="match status" value="1"/>
</dbReference>
<dbReference type="InterPro" id="IPR052897">
    <property type="entry name" value="Sec-Metab_Biosynth_Hydrolase"/>
</dbReference>
<evidence type="ECO:0000313" key="3">
    <source>
        <dbReference type="Proteomes" id="UP001218218"/>
    </source>
</evidence>
<dbReference type="Proteomes" id="UP001218218">
    <property type="component" value="Unassembled WGS sequence"/>
</dbReference>
<dbReference type="Pfam" id="PF12697">
    <property type="entry name" value="Abhydrolase_6"/>
    <property type="match status" value="1"/>
</dbReference>
<keyword evidence="3" id="KW-1185">Reference proteome</keyword>
<dbReference type="PANTHER" id="PTHR37017">
    <property type="entry name" value="AB HYDROLASE-1 DOMAIN-CONTAINING PROTEIN-RELATED"/>
    <property type="match status" value="1"/>
</dbReference>
<dbReference type="EMBL" id="JARIHO010000020">
    <property type="protein sequence ID" value="KAJ7346958.1"/>
    <property type="molecule type" value="Genomic_DNA"/>
</dbReference>
<organism evidence="2 3">
    <name type="scientific">Mycena albidolilacea</name>
    <dbReference type="NCBI Taxonomy" id="1033008"/>
    <lineage>
        <taxon>Eukaryota</taxon>
        <taxon>Fungi</taxon>
        <taxon>Dikarya</taxon>
        <taxon>Basidiomycota</taxon>
        <taxon>Agaricomycotina</taxon>
        <taxon>Agaricomycetes</taxon>
        <taxon>Agaricomycetidae</taxon>
        <taxon>Agaricales</taxon>
        <taxon>Marasmiineae</taxon>
        <taxon>Mycenaceae</taxon>
        <taxon>Mycena</taxon>
    </lineage>
</organism>
<protein>
    <submittedName>
        <fullName evidence="2">Alpha/beta hydrolase fold-1</fullName>
    </submittedName>
</protein>
<keyword evidence="2" id="KW-0378">Hydrolase</keyword>
<dbReference type="Gene3D" id="3.40.50.1820">
    <property type="entry name" value="alpha/beta hydrolase"/>
    <property type="match status" value="1"/>
</dbReference>
<evidence type="ECO:0000259" key="1">
    <source>
        <dbReference type="Pfam" id="PF12697"/>
    </source>
</evidence>
<sequence length="263" mass="28721">MVSTMKPTFVLVPGVFHTAVHAQILVESLHAKGYPTEVISHPTIGRLASTALPDADVAHLRQVLEDLINNQQKEVVLFCHSYGGVPGCQSVHGLERSARAKAGQKGGIVKIIFLSAVLPREGENILQTISAAEVPPSDWVEVDMVTGTSFANSKGTAILFHDLPDDQGEHWASKFEPMSAHIVAPPATDVCWDVDVAKVYILCKRDRAIPLGCQRRMLERVQGGERGDWITYEMDCGHSPFLSHVEDLVKILTANDLIQSVSK</sequence>
<dbReference type="InterPro" id="IPR029058">
    <property type="entry name" value="AB_hydrolase_fold"/>
</dbReference>
<proteinExistence type="predicted"/>
<reference evidence="2" key="1">
    <citation type="submission" date="2023-03" db="EMBL/GenBank/DDBJ databases">
        <title>Massive genome expansion in bonnet fungi (Mycena s.s.) driven by repeated elements and novel gene families across ecological guilds.</title>
        <authorList>
            <consortium name="Lawrence Berkeley National Laboratory"/>
            <person name="Harder C.B."/>
            <person name="Miyauchi S."/>
            <person name="Viragh M."/>
            <person name="Kuo A."/>
            <person name="Thoen E."/>
            <person name="Andreopoulos B."/>
            <person name="Lu D."/>
            <person name="Skrede I."/>
            <person name="Drula E."/>
            <person name="Henrissat B."/>
            <person name="Morin E."/>
            <person name="Kohler A."/>
            <person name="Barry K."/>
            <person name="LaButti K."/>
            <person name="Morin E."/>
            <person name="Salamov A."/>
            <person name="Lipzen A."/>
            <person name="Mereny Z."/>
            <person name="Hegedus B."/>
            <person name="Baldrian P."/>
            <person name="Stursova M."/>
            <person name="Weitz H."/>
            <person name="Taylor A."/>
            <person name="Grigoriev I.V."/>
            <person name="Nagy L.G."/>
            <person name="Martin F."/>
            <person name="Kauserud H."/>
        </authorList>
    </citation>
    <scope>NUCLEOTIDE SEQUENCE</scope>
    <source>
        <strain evidence="2">CBHHK002</strain>
    </source>
</reference>
<dbReference type="SUPFAM" id="SSF53474">
    <property type="entry name" value="alpha/beta-Hydrolases"/>
    <property type="match status" value="1"/>
</dbReference>
<evidence type="ECO:0000313" key="2">
    <source>
        <dbReference type="EMBL" id="KAJ7346958.1"/>
    </source>
</evidence>
<dbReference type="GO" id="GO:0016787">
    <property type="term" value="F:hydrolase activity"/>
    <property type="evidence" value="ECO:0007669"/>
    <property type="project" value="UniProtKB-KW"/>
</dbReference>
<comment type="caution">
    <text evidence="2">The sequence shown here is derived from an EMBL/GenBank/DDBJ whole genome shotgun (WGS) entry which is preliminary data.</text>
</comment>